<dbReference type="CDD" id="cd04492">
    <property type="entry name" value="YhaM_OBF_like"/>
    <property type="match status" value="1"/>
</dbReference>
<dbReference type="GO" id="GO:0003676">
    <property type="term" value="F:nucleic acid binding"/>
    <property type="evidence" value="ECO:0007669"/>
    <property type="project" value="InterPro"/>
</dbReference>
<dbReference type="GO" id="GO:0016787">
    <property type="term" value="F:hydrolase activity"/>
    <property type="evidence" value="ECO:0007669"/>
    <property type="project" value="UniProtKB-KW"/>
</dbReference>
<organism evidence="4 5">
    <name type="scientific">Acetobacterium bakii</name>
    <dbReference type="NCBI Taxonomy" id="52689"/>
    <lineage>
        <taxon>Bacteria</taxon>
        <taxon>Bacillati</taxon>
        <taxon>Bacillota</taxon>
        <taxon>Clostridia</taxon>
        <taxon>Eubacteriales</taxon>
        <taxon>Eubacteriaceae</taxon>
        <taxon>Acetobacterium</taxon>
    </lineage>
</organism>
<accession>A0A0L6U0F7</accession>
<comment type="caution">
    <text evidence="4">The sequence shown here is derived from an EMBL/GenBank/DDBJ whole genome shotgun (WGS) entry which is preliminary data.</text>
</comment>
<dbReference type="SUPFAM" id="SSF109604">
    <property type="entry name" value="HD-domain/PDEase-like"/>
    <property type="match status" value="1"/>
</dbReference>
<sequence>MEIKTVKKGQDYLGYLFIKSQMTKTATNGNRYFNMVLNDVNFDEIEGKKWDVKPGDEDLFTNGKLVKIKGKVQEFNNRLQLIVEKMRIIDESDDVSVDDYVETVPVGIEEMMGFVNDTIDDFTNDDIRTITNRIFNDKTENLVYFPAAKKHHHAIKGGLLYHLYTMLRIGKSLAGIYPFINKDLLYAGIILHDIGKVNEMVSDENGAVSDYTPEGKLLGHITQEIVELEIVGRELGTDAECIMLLKHMILSHHYQPEFGSPKRPMFPEAELLHHIDMIDARMFTMEKALDRVEPGKFTEQNWSLDGISLYRRSFE</sequence>
<dbReference type="PANTHER" id="PTHR37294:SF1">
    <property type="entry name" value="3'-5' EXORIBONUCLEASE YHAM"/>
    <property type="match status" value="1"/>
</dbReference>
<dbReference type="Pfam" id="PF01336">
    <property type="entry name" value="tRNA_anti-codon"/>
    <property type="match status" value="1"/>
</dbReference>
<keyword evidence="5" id="KW-1185">Reference proteome</keyword>
<evidence type="ECO:0000259" key="2">
    <source>
        <dbReference type="Pfam" id="PF01336"/>
    </source>
</evidence>
<dbReference type="Gene3D" id="1.10.3210.10">
    <property type="entry name" value="Hypothetical protein af1432"/>
    <property type="match status" value="1"/>
</dbReference>
<name>A0A0L6U0F7_9FIRM</name>
<dbReference type="InterPro" id="IPR050798">
    <property type="entry name" value="YhaM_exoribonuc/phosphodiest"/>
</dbReference>
<dbReference type="EMBL" id="LGYO01000022">
    <property type="protein sequence ID" value="KNZ41978.1"/>
    <property type="molecule type" value="Genomic_DNA"/>
</dbReference>
<dbReference type="STRING" id="52689.AKG39_10240"/>
<gene>
    <name evidence="4" type="ORF">AKG39_10240</name>
</gene>
<dbReference type="InterPro" id="IPR004365">
    <property type="entry name" value="NA-bd_OB_tRNA"/>
</dbReference>
<dbReference type="AlphaFoldDB" id="A0A0L6U0F7"/>
<dbReference type="InterPro" id="IPR006674">
    <property type="entry name" value="HD_domain"/>
</dbReference>
<dbReference type="CDD" id="cd00077">
    <property type="entry name" value="HDc"/>
    <property type="match status" value="1"/>
</dbReference>
<proteinExistence type="predicted"/>
<dbReference type="InterPro" id="IPR003607">
    <property type="entry name" value="HD/PDEase_dom"/>
</dbReference>
<dbReference type="Pfam" id="PF01966">
    <property type="entry name" value="HD"/>
    <property type="match status" value="1"/>
</dbReference>
<evidence type="ECO:0000313" key="4">
    <source>
        <dbReference type="EMBL" id="KNZ41978.1"/>
    </source>
</evidence>
<dbReference type="PANTHER" id="PTHR37294">
    <property type="entry name" value="3'-5' EXORIBONUCLEASE YHAM"/>
    <property type="match status" value="1"/>
</dbReference>
<evidence type="ECO:0000313" key="5">
    <source>
        <dbReference type="Proteomes" id="UP000036873"/>
    </source>
</evidence>
<dbReference type="OrthoDB" id="9778453at2"/>
<feature type="domain" description="HD" evidence="3">
    <location>
        <begin position="160"/>
        <end position="280"/>
    </location>
</feature>
<dbReference type="PATRIC" id="fig|52689.4.peg.1261"/>
<dbReference type="Proteomes" id="UP000036873">
    <property type="component" value="Unassembled WGS sequence"/>
</dbReference>
<keyword evidence="1" id="KW-0378">Hydrolase</keyword>
<evidence type="ECO:0000256" key="1">
    <source>
        <dbReference type="ARBA" id="ARBA00022801"/>
    </source>
</evidence>
<reference evidence="5" key="1">
    <citation type="submission" date="2015-07" db="EMBL/GenBank/DDBJ databases">
        <title>Draft genome sequence of Acetobacterium bakii DSM 8293, a potential psychrophilic chemical producer through syngas fermentation.</title>
        <authorList>
            <person name="Song Y."/>
            <person name="Hwang S."/>
            <person name="Cho B.-K."/>
        </authorList>
    </citation>
    <scope>NUCLEOTIDE SEQUENCE [LARGE SCALE GENOMIC DNA]</scope>
    <source>
        <strain evidence="5">DSM 8239</strain>
    </source>
</reference>
<feature type="domain" description="OB" evidence="2">
    <location>
        <begin position="27"/>
        <end position="89"/>
    </location>
</feature>
<evidence type="ECO:0000259" key="3">
    <source>
        <dbReference type="Pfam" id="PF01966"/>
    </source>
</evidence>
<protein>
    <submittedName>
        <fullName evidence="4">CMP-binding protein</fullName>
    </submittedName>
</protein>
<dbReference type="RefSeq" id="WP_050740296.1">
    <property type="nucleotide sequence ID" value="NZ_LGYO01000022.1"/>
</dbReference>
<dbReference type="GO" id="GO:0031125">
    <property type="term" value="P:rRNA 3'-end processing"/>
    <property type="evidence" value="ECO:0007669"/>
    <property type="project" value="TreeGrafter"/>
</dbReference>